<dbReference type="EMBL" id="KN819359">
    <property type="protein sequence ID" value="KIJ12872.1"/>
    <property type="molecule type" value="Genomic_DNA"/>
</dbReference>
<accession>A0A0C9TZ90</accession>
<evidence type="ECO:0000313" key="2">
    <source>
        <dbReference type="Proteomes" id="UP000053647"/>
    </source>
</evidence>
<dbReference type="Proteomes" id="UP000053647">
    <property type="component" value="Unassembled WGS sequence"/>
</dbReference>
<protein>
    <submittedName>
        <fullName evidence="1">Uncharacterized protein</fullName>
    </submittedName>
</protein>
<dbReference type="HOGENOM" id="CLU_1627617_0_0_1"/>
<evidence type="ECO:0000313" key="1">
    <source>
        <dbReference type="EMBL" id="KIJ12872.1"/>
    </source>
</evidence>
<name>A0A0C9TZ90_PAXIN</name>
<organism evidence="1 2">
    <name type="scientific">Paxillus involutus ATCC 200175</name>
    <dbReference type="NCBI Taxonomy" id="664439"/>
    <lineage>
        <taxon>Eukaryota</taxon>
        <taxon>Fungi</taxon>
        <taxon>Dikarya</taxon>
        <taxon>Basidiomycota</taxon>
        <taxon>Agaricomycotina</taxon>
        <taxon>Agaricomycetes</taxon>
        <taxon>Agaricomycetidae</taxon>
        <taxon>Boletales</taxon>
        <taxon>Paxilineae</taxon>
        <taxon>Paxillaceae</taxon>
        <taxon>Paxillus</taxon>
    </lineage>
</organism>
<reference evidence="1 2" key="1">
    <citation type="submission" date="2014-06" db="EMBL/GenBank/DDBJ databases">
        <authorList>
            <consortium name="DOE Joint Genome Institute"/>
            <person name="Kuo A."/>
            <person name="Kohler A."/>
            <person name="Nagy L.G."/>
            <person name="Floudas D."/>
            <person name="Copeland A."/>
            <person name="Barry K.W."/>
            <person name="Cichocki N."/>
            <person name="Veneault-Fourrey C."/>
            <person name="LaButti K."/>
            <person name="Lindquist E.A."/>
            <person name="Lipzen A."/>
            <person name="Lundell T."/>
            <person name="Morin E."/>
            <person name="Murat C."/>
            <person name="Sun H."/>
            <person name="Tunlid A."/>
            <person name="Henrissat B."/>
            <person name="Grigoriev I.V."/>
            <person name="Hibbett D.S."/>
            <person name="Martin F."/>
            <person name="Nordberg H.P."/>
            <person name="Cantor M.N."/>
            <person name="Hua S.X."/>
        </authorList>
    </citation>
    <scope>NUCLEOTIDE SEQUENCE [LARGE SCALE GENOMIC DNA]</scope>
    <source>
        <strain evidence="1 2">ATCC 200175</strain>
    </source>
</reference>
<dbReference type="OrthoDB" id="3437960at2759"/>
<proteinExistence type="predicted"/>
<keyword evidence="2" id="KW-1185">Reference proteome</keyword>
<reference evidence="2" key="2">
    <citation type="submission" date="2015-01" db="EMBL/GenBank/DDBJ databases">
        <title>Evolutionary Origins and Diversification of the Mycorrhizal Mutualists.</title>
        <authorList>
            <consortium name="DOE Joint Genome Institute"/>
            <consortium name="Mycorrhizal Genomics Consortium"/>
            <person name="Kohler A."/>
            <person name="Kuo A."/>
            <person name="Nagy L.G."/>
            <person name="Floudas D."/>
            <person name="Copeland A."/>
            <person name="Barry K.W."/>
            <person name="Cichocki N."/>
            <person name="Veneault-Fourrey C."/>
            <person name="LaButti K."/>
            <person name="Lindquist E.A."/>
            <person name="Lipzen A."/>
            <person name="Lundell T."/>
            <person name="Morin E."/>
            <person name="Murat C."/>
            <person name="Riley R."/>
            <person name="Ohm R."/>
            <person name="Sun H."/>
            <person name="Tunlid A."/>
            <person name="Henrissat B."/>
            <person name="Grigoriev I.V."/>
            <person name="Hibbett D.S."/>
            <person name="Martin F."/>
        </authorList>
    </citation>
    <scope>NUCLEOTIDE SEQUENCE [LARGE SCALE GENOMIC DNA]</scope>
    <source>
        <strain evidence="2">ATCC 200175</strain>
    </source>
</reference>
<sequence>MPATTLDAFLDAGFTYEQSVYLMQIITEGGPLPSTAGGAAIPPVNGAPSFDGSYATYVASAVMGQLVTAPGNMHPNLPHAPADQGTLNFAPAPPAMQALTCGLAGGTTCPRPFIRSGRPSNALGWDVTIGCSGQTCQGTSGPSTWASGYNVGDVASHSRGQKR</sequence>
<gene>
    <name evidence="1" type="ORF">PAXINDRAFT_14429</name>
</gene>
<dbReference type="AlphaFoldDB" id="A0A0C9TZ90"/>